<proteinExistence type="inferred from homology"/>
<dbReference type="GO" id="GO:0005840">
    <property type="term" value="C:ribosome"/>
    <property type="evidence" value="ECO:0007669"/>
    <property type="project" value="UniProtKB-KW"/>
</dbReference>
<evidence type="ECO:0000313" key="8">
    <source>
        <dbReference type="Proteomes" id="UP001162480"/>
    </source>
</evidence>
<accession>A0AA36AM99</accession>
<reference evidence="7" key="1">
    <citation type="submission" date="2023-08" db="EMBL/GenBank/DDBJ databases">
        <authorList>
            <person name="Alioto T."/>
            <person name="Alioto T."/>
            <person name="Gomez Garrido J."/>
        </authorList>
    </citation>
    <scope>NUCLEOTIDE SEQUENCE</scope>
</reference>
<keyword evidence="3" id="KW-0687">Ribonucleoprotein</keyword>
<dbReference type="Proteomes" id="UP001162480">
    <property type="component" value="Chromosome 2"/>
</dbReference>
<evidence type="ECO:0000256" key="3">
    <source>
        <dbReference type="ARBA" id="ARBA00023274"/>
    </source>
</evidence>
<evidence type="ECO:0000256" key="4">
    <source>
        <dbReference type="ARBA" id="ARBA00035223"/>
    </source>
</evidence>
<evidence type="ECO:0000259" key="6">
    <source>
        <dbReference type="Pfam" id="PF01778"/>
    </source>
</evidence>
<evidence type="ECO:0000313" key="7">
    <source>
        <dbReference type="EMBL" id="CAI9718031.1"/>
    </source>
</evidence>
<evidence type="ECO:0000256" key="2">
    <source>
        <dbReference type="ARBA" id="ARBA00022980"/>
    </source>
</evidence>
<evidence type="ECO:0000256" key="1">
    <source>
        <dbReference type="ARBA" id="ARBA00007926"/>
    </source>
</evidence>
<dbReference type="Gene3D" id="3.30.390.110">
    <property type="match status" value="1"/>
</dbReference>
<dbReference type="EMBL" id="OX597815">
    <property type="protein sequence ID" value="CAI9718031.1"/>
    <property type="molecule type" value="Genomic_DNA"/>
</dbReference>
<dbReference type="GO" id="GO:0003735">
    <property type="term" value="F:structural constituent of ribosome"/>
    <property type="evidence" value="ECO:0007669"/>
    <property type="project" value="InterPro"/>
</dbReference>
<comment type="similarity">
    <text evidence="1">Belongs to the eukaryotic ribosomal protein eL28 family.</text>
</comment>
<feature type="domain" description="Ribosomal eL28/Mak16" evidence="6">
    <location>
        <begin position="52"/>
        <end position="167"/>
    </location>
</feature>
<gene>
    <name evidence="7" type="ORF">OCTVUL_1B030133</name>
</gene>
<protein>
    <recommendedName>
        <fullName evidence="4">Large ribosomal subunit protein eL28</fullName>
    </recommendedName>
    <alternativeName>
        <fullName evidence="5">60S ribosomal protein L28</fullName>
    </alternativeName>
</protein>
<dbReference type="InterPro" id="IPR002672">
    <property type="entry name" value="Ribosomal_eL28"/>
</dbReference>
<dbReference type="AlphaFoldDB" id="A0AA36AM99"/>
<organism evidence="7 8">
    <name type="scientific">Octopus vulgaris</name>
    <name type="common">Common octopus</name>
    <dbReference type="NCBI Taxonomy" id="6645"/>
    <lineage>
        <taxon>Eukaryota</taxon>
        <taxon>Metazoa</taxon>
        <taxon>Spiralia</taxon>
        <taxon>Lophotrochozoa</taxon>
        <taxon>Mollusca</taxon>
        <taxon>Cephalopoda</taxon>
        <taxon>Coleoidea</taxon>
        <taxon>Octopodiformes</taxon>
        <taxon>Octopoda</taxon>
        <taxon>Incirrata</taxon>
        <taxon>Octopodidae</taxon>
        <taxon>Octopus</taxon>
    </lineage>
</organism>
<dbReference type="GO" id="GO:0006412">
    <property type="term" value="P:translation"/>
    <property type="evidence" value="ECO:0007669"/>
    <property type="project" value="InterPro"/>
</dbReference>
<name>A0AA36AM99_OCTVU</name>
<dbReference type="Pfam" id="PF01778">
    <property type="entry name" value="Ribosomal_L28e"/>
    <property type="match status" value="1"/>
</dbReference>
<sequence>MEGITHEERRQLPCCIYHLFHIRFCVHGSSGSFSYKSFIGTFAKQSNMSADLLWMIVRNNNSFLVKRNGLWLSKEPNNLKGRHCFRYSGLVHKKTIGVEPCKDGKGVVYVTRRSRKRNRPSKAYTRIELKKDPRRTLTSIRKMVKKNRYRVDLKMAAMRKASALIRSQRPVVKKAGRKKKE</sequence>
<dbReference type="PANTHER" id="PTHR10544">
    <property type="entry name" value="60S RIBOSOMAL PROTEIN L28"/>
    <property type="match status" value="1"/>
</dbReference>
<dbReference type="FunFam" id="3.30.390.110:FF:000002">
    <property type="entry name" value="60S ribosomal protein L28"/>
    <property type="match status" value="1"/>
</dbReference>
<dbReference type="InterPro" id="IPR029004">
    <property type="entry name" value="Ribosomal_eL28/Mak16"/>
</dbReference>
<keyword evidence="2" id="KW-0689">Ribosomal protein</keyword>
<dbReference type="GO" id="GO:1990904">
    <property type="term" value="C:ribonucleoprotein complex"/>
    <property type="evidence" value="ECO:0007669"/>
    <property type="project" value="UniProtKB-KW"/>
</dbReference>
<keyword evidence="8" id="KW-1185">Reference proteome</keyword>
<evidence type="ECO:0000256" key="5">
    <source>
        <dbReference type="ARBA" id="ARBA00035330"/>
    </source>
</evidence>